<evidence type="ECO:0000256" key="3">
    <source>
        <dbReference type="ARBA" id="ARBA00004174"/>
    </source>
</evidence>
<dbReference type="HOGENOM" id="CLU_001570_5_1_1"/>
<comment type="function">
    <text evidence="2">May be involved in the metabolism of insect hormones and in the breakdown of synthetic insecticides.</text>
</comment>
<evidence type="ECO:0000256" key="14">
    <source>
        <dbReference type="SAM" id="Phobius"/>
    </source>
</evidence>
<evidence type="ECO:0000313" key="15">
    <source>
        <dbReference type="EMBL" id="EDV41964.2"/>
    </source>
</evidence>
<protein>
    <submittedName>
        <fullName evidence="15">Uncharacterized protein</fullName>
    </submittedName>
</protein>
<dbReference type="AlphaFoldDB" id="B3LZM2"/>
<dbReference type="PRINTS" id="PR00463">
    <property type="entry name" value="EP450I"/>
</dbReference>
<keyword evidence="9" id="KW-0492">Microsome</keyword>
<dbReference type="PANTHER" id="PTHR24291">
    <property type="entry name" value="CYTOCHROME P450 FAMILY 4"/>
    <property type="match status" value="1"/>
</dbReference>
<keyword evidence="12" id="KW-0503">Monooxygenase</keyword>
<evidence type="ECO:0000256" key="5">
    <source>
        <dbReference type="ARBA" id="ARBA00010617"/>
    </source>
</evidence>
<keyword evidence="11" id="KW-0408">Iron</keyword>
<dbReference type="CDD" id="cd11057">
    <property type="entry name" value="CYP313-like"/>
    <property type="match status" value="1"/>
</dbReference>
<keyword evidence="6" id="KW-0349">Heme</keyword>
<evidence type="ECO:0000256" key="8">
    <source>
        <dbReference type="ARBA" id="ARBA00022824"/>
    </source>
</evidence>
<feature type="transmembrane region" description="Helical" evidence="14">
    <location>
        <begin position="395"/>
        <end position="416"/>
    </location>
</feature>
<evidence type="ECO:0000313" key="16">
    <source>
        <dbReference type="Proteomes" id="UP000007801"/>
    </source>
</evidence>
<evidence type="ECO:0000256" key="9">
    <source>
        <dbReference type="ARBA" id="ARBA00022848"/>
    </source>
</evidence>
<comment type="similarity">
    <text evidence="5">Belongs to the cytochrome P450 family.</text>
</comment>
<dbReference type="PROSITE" id="PS00086">
    <property type="entry name" value="CYTOCHROME_P450"/>
    <property type="match status" value="2"/>
</dbReference>
<evidence type="ECO:0000256" key="10">
    <source>
        <dbReference type="ARBA" id="ARBA00023002"/>
    </source>
</evidence>
<dbReference type="Pfam" id="PF00067">
    <property type="entry name" value="p450"/>
    <property type="match status" value="2"/>
</dbReference>
<evidence type="ECO:0000256" key="1">
    <source>
        <dbReference type="ARBA" id="ARBA00001971"/>
    </source>
</evidence>
<dbReference type="EMBL" id="CH902617">
    <property type="protein sequence ID" value="EDV41964.2"/>
    <property type="molecule type" value="Genomic_DNA"/>
</dbReference>
<dbReference type="eggNOG" id="KOG0157">
    <property type="taxonomic scope" value="Eukaryota"/>
</dbReference>
<name>B3LZM2_DROAN</name>
<keyword evidence="10 15" id="KW-0560">Oxidoreductase</keyword>
<evidence type="ECO:0000256" key="13">
    <source>
        <dbReference type="ARBA" id="ARBA00023136"/>
    </source>
</evidence>
<dbReference type="FunFam" id="1.10.630.10:FF:000035">
    <property type="entry name" value="CYtochrome P450 family"/>
    <property type="match status" value="2"/>
</dbReference>
<comment type="cofactor">
    <cofactor evidence="1">
        <name>heme</name>
        <dbReference type="ChEBI" id="CHEBI:30413"/>
    </cofactor>
</comment>
<keyword evidence="8" id="KW-0256">Endoplasmic reticulum</keyword>
<evidence type="ECO:0000256" key="4">
    <source>
        <dbReference type="ARBA" id="ARBA00004406"/>
    </source>
</evidence>
<accession>B3LZM2</accession>
<evidence type="ECO:0000256" key="2">
    <source>
        <dbReference type="ARBA" id="ARBA00003690"/>
    </source>
</evidence>
<dbReference type="InterPro" id="IPR002401">
    <property type="entry name" value="Cyt_P450_E_grp-I"/>
</dbReference>
<keyword evidence="13 14" id="KW-0472">Membrane</keyword>
<dbReference type="InterPro" id="IPR036396">
    <property type="entry name" value="Cyt_P450_sf"/>
</dbReference>
<dbReference type="InParanoid" id="B3LZM2"/>
<dbReference type="SUPFAM" id="SSF48264">
    <property type="entry name" value="Cytochrome P450"/>
    <property type="match status" value="2"/>
</dbReference>
<dbReference type="GO" id="GO:0005506">
    <property type="term" value="F:iron ion binding"/>
    <property type="evidence" value="ECO:0007669"/>
    <property type="project" value="InterPro"/>
</dbReference>
<dbReference type="GO" id="GO:0004497">
    <property type="term" value="F:monooxygenase activity"/>
    <property type="evidence" value="ECO:0007669"/>
    <property type="project" value="UniProtKB-KW"/>
</dbReference>
<dbReference type="Proteomes" id="UP000007801">
    <property type="component" value="Unassembled WGS sequence"/>
</dbReference>
<reference evidence="15 16" key="1">
    <citation type="journal article" date="2007" name="Nature">
        <title>Evolution of genes and genomes on the Drosophila phylogeny.</title>
        <authorList>
            <consortium name="Drosophila 12 Genomes Consortium"/>
            <person name="Clark A.G."/>
            <person name="Eisen M.B."/>
            <person name="Smith D.R."/>
            <person name="Bergman C.M."/>
            <person name="Oliver B."/>
            <person name="Markow T.A."/>
            <person name="Kaufman T.C."/>
            <person name="Kellis M."/>
            <person name="Gelbart W."/>
            <person name="Iyer V.N."/>
            <person name="Pollard D.A."/>
            <person name="Sackton T.B."/>
            <person name="Larracuente A.M."/>
            <person name="Singh N.D."/>
            <person name="Abad J.P."/>
            <person name="Abt D.N."/>
            <person name="Adryan B."/>
            <person name="Aguade M."/>
            <person name="Akashi H."/>
            <person name="Anderson W.W."/>
            <person name="Aquadro C.F."/>
            <person name="Ardell D.H."/>
            <person name="Arguello R."/>
            <person name="Artieri C.G."/>
            <person name="Barbash D.A."/>
            <person name="Barker D."/>
            <person name="Barsanti P."/>
            <person name="Batterham P."/>
            <person name="Batzoglou S."/>
            <person name="Begun D."/>
            <person name="Bhutkar A."/>
            <person name="Blanco E."/>
            <person name="Bosak S.A."/>
            <person name="Bradley R.K."/>
            <person name="Brand A.D."/>
            <person name="Brent M.R."/>
            <person name="Brooks A.N."/>
            <person name="Brown R.H."/>
            <person name="Butlin R.K."/>
            <person name="Caggese C."/>
            <person name="Calvi B.R."/>
            <person name="Bernardo de Carvalho A."/>
            <person name="Caspi A."/>
            <person name="Castrezana S."/>
            <person name="Celniker S.E."/>
            <person name="Chang J.L."/>
            <person name="Chapple C."/>
            <person name="Chatterji S."/>
            <person name="Chinwalla A."/>
            <person name="Civetta A."/>
            <person name="Clifton S.W."/>
            <person name="Comeron J.M."/>
            <person name="Costello J.C."/>
            <person name="Coyne J.A."/>
            <person name="Daub J."/>
            <person name="David R.G."/>
            <person name="Delcher A.L."/>
            <person name="Delehaunty K."/>
            <person name="Do C.B."/>
            <person name="Ebling H."/>
            <person name="Edwards K."/>
            <person name="Eickbush T."/>
            <person name="Evans J.D."/>
            <person name="Filipski A."/>
            <person name="Findeiss S."/>
            <person name="Freyhult E."/>
            <person name="Fulton L."/>
            <person name="Fulton R."/>
            <person name="Garcia A.C."/>
            <person name="Gardiner A."/>
            <person name="Garfield D.A."/>
            <person name="Garvin B.E."/>
            <person name="Gibson G."/>
            <person name="Gilbert D."/>
            <person name="Gnerre S."/>
            <person name="Godfrey J."/>
            <person name="Good R."/>
            <person name="Gotea V."/>
            <person name="Gravely B."/>
            <person name="Greenberg A.J."/>
            <person name="Griffiths-Jones S."/>
            <person name="Gross S."/>
            <person name="Guigo R."/>
            <person name="Gustafson E.A."/>
            <person name="Haerty W."/>
            <person name="Hahn M.W."/>
            <person name="Halligan D.L."/>
            <person name="Halpern A.L."/>
            <person name="Halter G.M."/>
            <person name="Han M.V."/>
            <person name="Heger A."/>
            <person name="Hillier L."/>
            <person name="Hinrichs A.S."/>
            <person name="Holmes I."/>
            <person name="Hoskins R.A."/>
            <person name="Hubisz M.J."/>
            <person name="Hultmark D."/>
            <person name="Huntley M.A."/>
            <person name="Jaffe D.B."/>
            <person name="Jagadeeshan S."/>
            <person name="Jeck W.R."/>
            <person name="Johnson J."/>
            <person name="Jones C.D."/>
            <person name="Jordan W.C."/>
            <person name="Karpen G.H."/>
            <person name="Kataoka E."/>
            <person name="Keightley P.D."/>
            <person name="Kheradpour P."/>
            <person name="Kirkness E.F."/>
            <person name="Koerich L.B."/>
            <person name="Kristiansen K."/>
            <person name="Kudrna D."/>
            <person name="Kulathinal R.J."/>
            <person name="Kumar S."/>
            <person name="Kwok R."/>
            <person name="Lander E."/>
            <person name="Langley C.H."/>
            <person name="Lapoint R."/>
            <person name="Lazzaro B.P."/>
            <person name="Lee S.J."/>
            <person name="Levesque L."/>
            <person name="Li R."/>
            <person name="Lin C.F."/>
            <person name="Lin M.F."/>
            <person name="Lindblad-Toh K."/>
            <person name="Llopart A."/>
            <person name="Long M."/>
            <person name="Low L."/>
            <person name="Lozovsky E."/>
            <person name="Lu J."/>
            <person name="Luo M."/>
            <person name="Machado C.A."/>
            <person name="Makalowski W."/>
            <person name="Marzo M."/>
            <person name="Matsuda M."/>
            <person name="Matzkin L."/>
            <person name="McAllister B."/>
            <person name="McBride C.S."/>
            <person name="McKernan B."/>
            <person name="McKernan K."/>
            <person name="Mendez-Lago M."/>
            <person name="Minx P."/>
            <person name="Mollenhauer M.U."/>
            <person name="Montooth K."/>
            <person name="Mount S.M."/>
            <person name="Mu X."/>
            <person name="Myers E."/>
            <person name="Negre B."/>
            <person name="Newfeld S."/>
            <person name="Nielsen R."/>
            <person name="Noor M.A."/>
            <person name="O'Grady P."/>
            <person name="Pachter L."/>
            <person name="Papaceit M."/>
            <person name="Parisi M.J."/>
            <person name="Parisi M."/>
            <person name="Parts L."/>
            <person name="Pedersen J.S."/>
            <person name="Pesole G."/>
            <person name="Phillippy A.M."/>
            <person name="Ponting C.P."/>
            <person name="Pop M."/>
            <person name="Porcelli D."/>
            <person name="Powell J.R."/>
            <person name="Prohaska S."/>
            <person name="Pruitt K."/>
            <person name="Puig M."/>
            <person name="Quesneville H."/>
            <person name="Ram K.R."/>
            <person name="Rand D."/>
            <person name="Rasmussen M.D."/>
            <person name="Reed L.K."/>
            <person name="Reenan R."/>
            <person name="Reily A."/>
            <person name="Remington K.A."/>
            <person name="Rieger T.T."/>
            <person name="Ritchie M.G."/>
            <person name="Robin C."/>
            <person name="Rogers Y.H."/>
            <person name="Rohde C."/>
            <person name="Rozas J."/>
            <person name="Rubenfield M.J."/>
            <person name="Ruiz A."/>
            <person name="Russo S."/>
            <person name="Salzberg S.L."/>
            <person name="Sanchez-Gracia A."/>
            <person name="Saranga D.J."/>
            <person name="Sato H."/>
            <person name="Schaeffer S.W."/>
            <person name="Schatz M.C."/>
            <person name="Schlenke T."/>
            <person name="Schwartz R."/>
            <person name="Segarra C."/>
            <person name="Singh R.S."/>
            <person name="Sirot L."/>
            <person name="Sirota M."/>
            <person name="Sisneros N.B."/>
            <person name="Smith C.D."/>
            <person name="Smith T.F."/>
            <person name="Spieth J."/>
            <person name="Stage D.E."/>
            <person name="Stark A."/>
            <person name="Stephan W."/>
            <person name="Strausberg R.L."/>
            <person name="Strempel S."/>
            <person name="Sturgill D."/>
            <person name="Sutton G."/>
            <person name="Sutton G.G."/>
            <person name="Tao W."/>
            <person name="Teichmann S."/>
            <person name="Tobari Y.N."/>
            <person name="Tomimura Y."/>
            <person name="Tsolas J.M."/>
            <person name="Valente V.L."/>
            <person name="Venter E."/>
            <person name="Venter J.C."/>
            <person name="Vicario S."/>
            <person name="Vieira F.G."/>
            <person name="Vilella A.J."/>
            <person name="Villasante A."/>
            <person name="Walenz B."/>
            <person name="Wang J."/>
            <person name="Wasserman M."/>
            <person name="Watts T."/>
            <person name="Wilson D."/>
            <person name="Wilson R.K."/>
            <person name="Wing R.A."/>
            <person name="Wolfner M.F."/>
            <person name="Wong A."/>
            <person name="Wong G.K."/>
            <person name="Wu C.I."/>
            <person name="Wu G."/>
            <person name="Yamamoto D."/>
            <person name="Yang H.P."/>
            <person name="Yang S.P."/>
            <person name="Yorke J.A."/>
            <person name="Yoshida K."/>
            <person name="Zdobnov E."/>
            <person name="Zhang P."/>
            <person name="Zhang Y."/>
            <person name="Zimin A.V."/>
            <person name="Baldwin J."/>
            <person name="Abdouelleil A."/>
            <person name="Abdulkadir J."/>
            <person name="Abebe A."/>
            <person name="Abera B."/>
            <person name="Abreu J."/>
            <person name="Acer S.C."/>
            <person name="Aftuck L."/>
            <person name="Alexander A."/>
            <person name="An P."/>
            <person name="Anderson E."/>
            <person name="Anderson S."/>
            <person name="Arachi H."/>
            <person name="Azer M."/>
            <person name="Bachantsang P."/>
            <person name="Barry A."/>
            <person name="Bayul T."/>
            <person name="Berlin A."/>
            <person name="Bessette D."/>
            <person name="Bloom T."/>
            <person name="Blye J."/>
            <person name="Boguslavskiy L."/>
            <person name="Bonnet C."/>
            <person name="Boukhgalter B."/>
            <person name="Bourzgui I."/>
            <person name="Brown A."/>
            <person name="Cahill P."/>
            <person name="Channer S."/>
            <person name="Cheshatsang Y."/>
            <person name="Chuda L."/>
            <person name="Citroen M."/>
            <person name="Collymore A."/>
            <person name="Cooke P."/>
            <person name="Costello M."/>
            <person name="D'Aco K."/>
            <person name="Daza R."/>
            <person name="De Haan G."/>
            <person name="DeGray S."/>
            <person name="DeMaso C."/>
            <person name="Dhargay N."/>
            <person name="Dooley K."/>
            <person name="Dooley E."/>
            <person name="Doricent M."/>
            <person name="Dorje P."/>
            <person name="Dorjee K."/>
            <person name="Dupes A."/>
            <person name="Elong R."/>
            <person name="Falk J."/>
            <person name="Farina A."/>
            <person name="Faro S."/>
            <person name="Ferguson D."/>
            <person name="Fisher S."/>
            <person name="Foley C.D."/>
            <person name="Franke A."/>
            <person name="Friedrich D."/>
            <person name="Gadbois L."/>
            <person name="Gearin G."/>
            <person name="Gearin C.R."/>
            <person name="Giannoukos G."/>
            <person name="Goode T."/>
            <person name="Graham J."/>
            <person name="Grandbois E."/>
            <person name="Grewal S."/>
            <person name="Gyaltsen K."/>
            <person name="Hafez N."/>
            <person name="Hagos B."/>
            <person name="Hall J."/>
            <person name="Henson C."/>
            <person name="Hollinger A."/>
            <person name="Honan T."/>
            <person name="Huard M.D."/>
            <person name="Hughes L."/>
            <person name="Hurhula B."/>
            <person name="Husby M.E."/>
            <person name="Kamat A."/>
            <person name="Kanga B."/>
            <person name="Kashin S."/>
            <person name="Khazanovich D."/>
            <person name="Kisner P."/>
            <person name="Lance K."/>
            <person name="Lara M."/>
            <person name="Lee W."/>
            <person name="Lennon N."/>
            <person name="Letendre F."/>
            <person name="LeVine R."/>
            <person name="Lipovsky A."/>
            <person name="Liu X."/>
            <person name="Liu J."/>
            <person name="Liu S."/>
            <person name="Lokyitsang T."/>
            <person name="Lokyitsang Y."/>
            <person name="Lubonja R."/>
            <person name="Lui A."/>
            <person name="MacDonald P."/>
            <person name="Magnisalis V."/>
            <person name="Maru K."/>
            <person name="Matthews C."/>
            <person name="McCusker W."/>
            <person name="McDonough S."/>
            <person name="Mehta T."/>
            <person name="Meldrim J."/>
            <person name="Meneus L."/>
            <person name="Mihai O."/>
            <person name="Mihalev A."/>
            <person name="Mihova T."/>
            <person name="Mittelman R."/>
            <person name="Mlenga V."/>
            <person name="Montmayeur A."/>
            <person name="Mulrain L."/>
            <person name="Navidi A."/>
            <person name="Naylor J."/>
            <person name="Negash T."/>
            <person name="Nguyen T."/>
            <person name="Nguyen N."/>
            <person name="Nicol R."/>
            <person name="Norbu C."/>
            <person name="Norbu N."/>
            <person name="Novod N."/>
            <person name="O'Neill B."/>
            <person name="Osman S."/>
            <person name="Markiewicz E."/>
            <person name="Oyono O.L."/>
            <person name="Patti C."/>
            <person name="Phunkhang P."/>
            <person name="Pierre F."/>
            <person name="Priest M."/>
            <person name="Raghuraman S."/>
            <person name="Rege F."/>
            <person name="Reyes R."/>
            <person name="Rise C."/>
            <person name="Rogov P."/>
            <person name="Ross K."/>
            <person name="Ryan E."/>
            <person name="Settipalli S."/>
            <person name="Shea T."/>
            <person name="Sherpa N."/>
            <person name="Shi L."/>
            <person name="Shih D."/>
            <person name="Sparrow T."/>
            <person name="Spaulding J."/>
            <person name="Stalker J."/>
            <person name="Stange-Thomann N."/>
            <person name="Stavropoulos S."/>
            <person name="Stone C."/>
            <person name="Strader C."/>
            <person name="Tesfaye S."/>
            <person name="Thomson T."/>
            <person name="Thoulutsang Y."/>
            <person name="Thoulutsang D."/>
            <person name="Topham K."/>
            <person name="Topping I."/>
            <person name="Tsamla T."/>
            <person name="Vassiliev H."/>
            <person name="Vo A."/>
            <person name="Wangchuk T."/>
            <person name="Wangdi T."/>
            <person name="Weiand M."/>
            <person name="Wilkinson J."/>
            <person name="Wilson A."/>
            <person name="Yadav S."/>
            <person name="Young G."/>
            <person name="Yu Q."/>
            <person name="Zembek L."/>
            <person name="Zhong D."/>
            <person name="Zimmer A."/>
            <person name="Zwirko Z."/>
            <person name="Jaffe D.B."/>
            <person name="Alvarez P."/>
            <person name="Brockman W."/>
            <person name="Butler J."/>
            <person name="Chin C."/>
            <person name="Gnerre S."/>
            <person name="Grabherr M."/>
            <person name="Kleber M."/>
            <person name="Mauceli E."/>
            <person name="MacCallum I."/>
        </authorList>
    </citation>
    <scope>NUCLEOTIDE SEQUENCE [LARGE SCALE GENOMIC DNA]</scope>
    <source>
        <strain evidence="16">Tucson 14024-0371.13</strain>
    </source>
</reference>
<keyword evidence="7" id="KW-0479">Metal-binding</keyword>
<evidence type="ECO:0000256" key="12">
    <source>
        <dbReference type="ARBA" id="ARBA00023033"/>
    </source>
</evidence>
<evidence type="ECO:0000256" key="11">
    <source>
        <dbReference type="ARBA" id="ARBA00023004"/>
    </source>
</evidence>
<dbReference type="STRING" id="7217.B3LZM2"/>
<gene>
    <name evidence="15" type="primary">Dana\GF17735</name>
    <name evidence="15" type="synonym">dana_GLEANR_18998</name>
    <name evidence="15" type="ORF">GF17735</name>
</gene>
<dbReference type="GO" id="GO:0016705">
    <property type="term" value="F:oxidoreductase activity, acting on paired donors, with incorporation or reduction of molecular oxygen"/>
    <property type="evidence" value="ECO:0007669"/>
    <property type="project" value="InterPro"/>
</dbReference>
<dbReference type="Gene3D" id="1.10.630.10">
    <property type="entry name" value="Cytochrome P450"/>
    <property type="match status" value="2"/>
</dbReference>
<comment type="subcellular location">
    <subcellularLocation>
        <location evidence="4">Endoplasmic reticulum membrane</location>
        <topology evidence="4">Peripheral membrane protein</topology>
    </subcellularLocation>
    <subcellularLocation>
        <location evidence="3">Microsome membrane</location>
        <topology evidence="3">Peripheral membrane protein</topology>
    </subcellularLocation>
</comment>
<keyword evidence="14" id="KW-0812">Transmembrane</keyword>
<dbReference type="GO" id="GO:0005789">
    <property type="term" value="C:endoplasmic reticulum membrane"/>
    <property type="evidence" value="ECO:0007669"/>
    <property type="project" value="UniProtKB-SubCell"/>
</dbReference>
<dbReference type="PANTHER" id="PTHR24291:SF50">
    <property type="entry name" value="BIFUNCTIONAL ALBAFLAVENONE MONOOXYGENASE_TERPENE SYNTHASE"/>
    <property type="match status" value="1"/>
</dbReference>
<proteinExistence type="inferred from homology"/>
<dbReference type="InterPro" id="IPR001128">
    <property type="entry name" value="Cyt_P450"/>
</dbReference>
<keyword evidence="14" id="KW-1133">Transmembrane helix</keyword>
<dbReference type="PRINTS" id="PR00385">
    <property type="entry name" value="P450"/>
</dbReference>
<dbReference type="InterPro" id="IPR050196">
    <property type="entry name" value="Cytochrome_P450_Monoox"/>
</dbReference>
<dbReference type="OrthoDB" id="1470350at2759"/>
<dbReference type="InterPro" id="IPR017972">
    <property type="entry name" value="Cyt_P450_CS"/>
</dbReference>
<dbReference type="GO" id="GO:0020037">
    <property type="term" value="F:heme binding"/>
    <property type="evidence" value="ECO:0007669"/>
    <property type="project" value="InterPro"/>
</dbReference>
<evidence type="ECO:0000256" key="6">
    <source>
        <dbReference type="ARBA" id="ARBA00022617"/>
    </source>
</evidence>
<evidence type="ECO:0000256" key="7">
    <source>
        <dbReference type="ARBA" id="ARBA00022723"/>
    </source>
</evidence>
<dbReference type="FunCoup" id="B3LZM2">
    <property type="interactions" value="2"/>
</dbReference>
<organism evidence="15 16">
    <name type="scientific">Drosophila ananassae</name>
    <name type="common">Fruit fly</name>
    <dbReference type="NCBI Taxonomy" id="7217"/>
    <lineage>
        <taxon>Eukaryota</taxon>
        <taxon>Metazoa</taxon>
        <taxon>Ecdysozoa</taxon>
        <taxon>Arthropoda</taxon>
        <taxon>Hexapoda</taxon>
        <taxon>Insecta</taxon>
        <taxon>Pterygota</taxon>
        <taxon>Neoptera</taxon>
        <taxon>Endopterygota</taxon>
        <taxon>Diptera</taxon>
        <taxon>Brachycera</taxon>
        <taxon>Muscomorpha</taxon>
        <taxon>Ephydroidea</taxon>
        <taxon>Drosophilidae</taxon>
        <taxon>Drosophila</taxon>
        <taxon>Sophophora</taxon>
    </lineage>
</organism>
<keyword evidence="16" id="KW-1185">Reference proteome</keyword>
<sequence length="888" mass="102571">MKEFHELGLLTLKEPAWNERRKQVNAFFKINVLLSFLPIFNAETKSLITVMDSFVDQGERNVLSDILRWSFKIANQTIIGTDVEQYAEFKNNEIINLFRLYSTMIFLNISQPFRRNNFISNIFGFWREKEELFEKIDPFIEKVIDAKLKSSPEMCSKFSKNTVKSSVIDLYRNGKLDYIDLKGEFSGLITASYETSAFTLTHALILLAMFPECQDTVFEELKGVFPISGPFDVTYEDIQKLEYMDRVFNETLRLFPAVPIIPREVKADIRLSNGVLIPKDVIVLIDIFNLHRNKDVWGPDADIFNPNNFRRDKTRVRHPCAFIPFSKGMRNCIGSRYAPIPVKIALAMILRNYKLSTNFRFEDLEYIQSIPISLKEIPLLNFQLENAIRGVSTPIVMLCTYLLGHVGILLWIYFLWSRRRFYDLMFQMPGPKGLPLIGIAVEYAINKIRIIQRTKFLDKYGSTILTWVGIKPVILTRDPKTAEDILTSPICLNRSLRVTRAMENIFGSGLLTLQGTAWAERRKHMNYSFRNDVLLSFLPIFNFETKTLITQMDTFVGQGETDLLTHLLRWSFRIAHQTTLGTNVKSEANFENNSLIESWQCLLNLIVVEVMLPILRNKTISNILGFEKKKTQEFLKINFLMDKIISSKLNSQPETGTDPSKNTVINRVLELYSKNEIGLHEVKGECCNMVLAAFETTALTVHHTLILLAMFPKYQDILYEELKEVYPAGGDLKVEYEDLQKLVYLDRVLNETLRLIPPVPIAVRDVQEDFRLCNEVLVPKGVAVAVDIFNVHRNKDHWGPDADTFNPDNFLPENVRERPPYAFIPFSKGRRNCIGWKYALISSKVALAQILRSYKLSTSFRYEDLVFVDNIGMKLSKSPQISFNRRKI</sequence>